<keyword evidence="3" id="KW-1185">Reference proteome</keyword>
<accession>A0A9X4E6K8</accession>
<evidence type="ECO:0000313" key="1">
    <source>
        <dbReference type="EMBL" id="MDD9328232.1"/>
    </source>
</evidence>
<dbReference type="EMBL" id="JAPQFL010000005">
    <property type="protein sequence ID" value="MDD9328232.1"/>
    <property type="molecule type" value="Genomic_DNA"/>
</dbReference>
<name>A0A9X4E6K8_9NEIS</name>
<reference evidence="1" key="1">
    <citation type="submission" date="2022-10" db="EMBL/GenBank/DDBJ databases">
        <authorList>
            <person name="Boutroux M."/>
        </authorList>
    </citation>
    <scope>NUCLEOTIDE SEQUENCE</scope>
    <source>
        <strain evidence="1">51.81</strain>
    </source>
</reference>
<organism evidence="1">
    <name type="scientific">Neisseria leonii</name>
    <dbReference type="NCBI Taxonomy" id="2995413"/>
    <lineage>
        <taxon>Bacteria</taxon>
        <taxon>Pseudomonadati</taxon>
        <taxon>Pseudomonadota</taxon>
        <taxon>Betaproteobacteria</taxon>
        <taxon>Neisseriales</taxon>
        <taxon>Neisseriaceae</taxon>
        <taxon>Neisseria</taxon>
    </lineage>
</organism>
<evidence type="ECO:0000313" key="2">
    <source>
        <dbReference type="EMBL" id="WWY03107.1"/>
    </source>
</evidence>
<dbReference type="EMBL" id="CP146598">
    <property type="protein sequence ID" value="WWY03107.1"/>
    <property type="molecule type" value="Genomic_DNA"/>
</dbReference>
<proteinExistence type="predicted"/>
<protein>
    <submittedName>
        <fullName evidence="1">Uncharacterized protein</fullName>
    </submittedName>
</protein>
<gene>
    <name evidence="1" type="ORF">ORY91_001652</name>
    <name evidence="2" type="ORF">V9W64_10575</name>
</gene>
<sequence length="237" mass="26156">MMLNQPYTETETVQAAAAVPATAPAQPAVPAIPNPRFSSPLQDLVGYFQREAGMYVLPAGASTPCTVIGSSIKLGKDMVHDAGDYIAIEPVNLTPYLKLKLGVPAPTTDEKKLQVNCYDGKTVMLDDVSYGKDEYLAMIKSRGYDKAKWDEQAVLHGMYLGCEREAKIKLGEDDKLMSIYLSKSSYNAWKSFLVKTSLTKAPVRYLKLTKISNSSGTFNWTQFDFERYEPADEAQAA</sequence>
<dbReference type="AlphaFoldDB" id="A0A9X4E6K8"/>
<evidence type="ECO:0000313" key="3">
    <source>
        <dbReference type="Proteomes" id="UP001149607"/>
    </source>
</evidence>
<reference evidence="2" key="2">
    <citation type="submission" date="2024-02" db="EMBL/GenBank/DDBJ databases">
        <title>Neisseria leonii sp. nov.</title>
        <authorList>
            <person name="Boutroux M."/>
            <person name="Favre-Rochex S."/>
            <person name="Gorgette O."/>
            <person name="Touak G."/>
            <person name="Muhle E."/>
            <person name="Chesneau O."/>
            <person name="Clermont D."/>
            <person name="Rahi P."/>
        </authorList>
    </citation>
    <scope>NUCLEOTIDE SEQUENCE</scope>
    <source>
        <strain evidence="2">51.81</strain>
    </source>
</reference>
<dbReference type="Proteomes" id="UP001149607">
    <property type="component" value="Chromosome"/>
</dbReference>
<dbReference type="RefSeq" id="WP_274585337.1">
    <property type="nucleotide sequence ID" value="NZ_CP146598.1"/>
</dbReference>